<evidence type="ECO:0000256" key="12">
    <source>
        <dbReference type="RuleBase" id="RU003953"/>
    </source>
</evidence>
<dbReference type="SUPFAM" id="SSF54631">
    <property type="entry name" value="CBS-domain pair"/>
    <property type="match status" value="1"/>
</dbReference>
<name>A0ABT0XGM8_9BACI</name>
<dbReference type="InterPro" id="IPR000644">
    <property type="entry name" value="CBS_dom"/>
</dbReference>
<evidence type="ECO:0000256" key="5">
    <source>
        <dbReference type="ARBA" id="ARBA00022694"/>
    </source>
</evidence>
<dbReference type="PROSITE" id="PS51371">
    <property type="entry name" value="CBS"/>
    <property type="match status" value="2"/>
</dbReference>
<dbReference type="CDD" id="cd05398">
    <property type="entry name" value="NT_ClassII-CCAase"/>
    <property type="match status" value="1"/>
</dbReference>
<dbReference type="EMBL" id="JAMQJY010000001">
    <property type="protein sequence ID" value="MCM2675078.1"/>
    <property type="molecule type" value="Genomic_DNA"/>
</dbReference>
<dbReference type="Pfam" id="PF01368">
    <property type="entry name" value="DHH"/>
    <property type="match status" value="1"/>
</dbReference>
<dbReference type="SUPFAM" id="SSF81301">
    <property type="entry name" value="Nucleotidyltransferase"/>
    <property type="match status" value="1"/>
</dbReference>
<evidence type="ECO:0000256" key="10">
    <source>
        <dbReference type="ARBA" id="ARBA00022884"/>
    </source>
</evidence>
<dbReference type="InterPro" id="IPR043519">
    <property type="entry name" value="NT_sf"/>
</dbReference>
<dbReference type="Gene3D" id="3.90.1640.10">
    <property type="entry name" value="inorganic pyrophosphatase (n-terminal core)"/>
    <property type="match status" value="1"/>
</dbReference>
<evidence type="ECO:0000256" key="6">
    <source>
        <dbReference type="ARBA" id="ARBA00022695"/>
    </source>
</evidence>
<organism evidence="14 15">
    <name type="scientific">Alkalicoccobacillus plakortidis</name>
    <dbReference type="NCBI Taxonomy" id="444060"/>
    <lineage>
        <taxon>Bacteria</taxon>
        <taxon>Bacillati</taxon>
        <taxon>Bacillota</taxon>
        <taxon>Bacilli</taxon>
        <taxon>Bacillales</taxon>
        <taxon>Bacillaceae</taxon>
        <taxon>Alkalicoccobacillus</taxon>
    </lineage>
</organism>
<keyword evidence="8" id="KW-0547">Nucleotide-binding</keyword>
<dbReference type="Gene3D" id="3.30.460.10">
    <property type="entry name" value="Beta Polymerase, domain 2"/>
    <property type="match status" value="1"/>
</dbReference>
<keyword evidence="11" id="KW-0129">CBS domain</keyword>
<keyword evidence="7" id="KW-0479">Metal-binding</keyword>
<gene>
    <name evidence="14" type="ORF">NDM98_05965</name>
</gene>
<dbReference type="Gene3D" id="1.10.3090.10">
    <property type="entry name" value="cca-adding enzyme, domain 2"/>
    <property type="match status" value="1"/>
</dbReference>
<keyword evidence="4 12" id="KW-0808">Transferase</keyword>
<dbReference type="Proteomes" id="UP001203665">
    <property type="component" value="Unassembled WGS sequence"/>
</dbReference>
<reference evidence="14" key="1">
    <citation type="submission" date="2022-06" db="EMBL/GenBank/DDBJ databases">
        <title>Alkalicoccobacillus porphyridii sp. nov., isolated from a marine red alga, Porphyridium purpureum and reclassification of Shouchella plakortidis and Shouchella gibsonii as Alkalicoccobacillus plakortidis comb. nov. and Alkalicoccobacillus gibsonii comb. nov.</title>
        <authorList>
            <person name="Kim K.H."/>
            <person name="Lee J.K."/>
            <person name="Han D.M."/>
            <person name="Baek J.H."/>
            <person name="Jeon C.O."/>
        </authorList>
    </citation>
    <scope>NUCLEOTIDE SEQUENCE</scope>
    <source>
        <strain evidence="14">DSM 19153</strain>
    </source>
</reference>
<dbReference type="Pfam" id="PF01743">
    <property type="entry name" value="PolyA_pol"/>
    <property type="match status" value="1"/>
</dbReference>
<evidence type="ECO:0000313" key="15">
    <source>
        <dbReference type="Proteomes" id="UP001203665"/>
    </source>
</evidence>
<dbReference type="Pfam" id="PF02272">
    <property type="entry name" value="DHHA1"/>
    <property type="match status" value="1"/>
</dbReference>
<dbReference type="InterPro" id="IPR003156">
    <property type="entry name" value="DHHA1_dom"/>
</dbReference>
<dbReference type="Pfam" id="PF00571">
    <property type="entry name" value="CBS"/>
    <property type="match status" value="2"/>
</dbReference>
<dbReference type="CDD" id="cd04595">
    <property type="entry name" value="CBS_pair_DHH_polyA_Pol_assoc"/>
    <property type="match status" value="1"/>
</dbReference>
<dbReference type="Gene3D" id="3.10.310.30">
    <property type="match status" value="1"/>
</dbReference>
<evidence type="ECO:0000256" key="8">
    <source>
        <dbReference type="ARBA" id="ARBA00022741"/>
    </source>
</evidence>
<sequence>MKILASHTQIDFDGLASLIGAKLLHTDAIIVLPSQQQKGVKDVLSLYRDMIQVNSIESIEWSNVTEIILLDASNLDRCGIPKEKLIPELPITIFDHHDNKPEPLATTVIQEDVGACVTLMIEQLQQKQIPVTEPEATLMALGLYSDTGSFQHNHTTERDLLAAAFLHSKGMELEIIKPFLEEQLTKEQQLLSTQLAEACDEYVVEGVRIAICSSKRDSFLNGLATITEKLVSTIDSDAVIAVVQMGANTYVTGRSQSSRLNLQTLTAHFGGGGHKQAAAASIKDQSINVVLEKIKKQLPKCIQPAVTAGLMMSSPVHTINEQDTIDEATATLIRYGHTGMPIVDDSGKVTGMLSRRDLDKAQRHGLGHSPVHAYMSKELLYLDLEATVDDIQETMMAHNIGRIPILEQENLVGIVSRSDILSILHNEEKRKQLESDAKRFTNQSLAKELPTHYTKTIYDLLVLIGEQASLRGMNSFLVGGGVRDLLLKRPNEDLDIVIEGDAIGFARELAQAFGGTIKSHETFGTAIWTTESSSKVDLATARSEHYEQPAFLPEVSPSSIKQDLSRRDFTINAMALSLHPNTFGELLDHFHGQRDLKNGQIRILHSLSFIEDPTRIFRAVRFSQRFSYQIHPNTKALAQDAVTPLQGLSSTRVMHELDLMQQESKLQESLHSLDQLGVWHTLLGEEPTEKHWQHIEQLMENELDEPFILLAALAYQGNGQFLESIQKYALSAKDIALLNTVSENDIFETQQDCSLGEWHQQLHFMPSRSILFIGLTPEFQMGESLLQYVEHRDALQPLLSGRDLLHELQLDPGPIFTTILTKAFSLQLDGKLLTKEEALSWAESYYKDPESE</sequence>
<feature type="domain" description="CBS" evidence="13">
    <location>
        <begin position="375"/>
        <end position="430"/>
    </location>
</feature>
<dbReference type="SUPFAM" id="SSF81891">
    <property type="entry name" value="Poly A polymerase C-terminal region-like"/>
    <property type="match status" value="1"/>
</dbReference>
<keyword evidence="9" id="KW-0460">Magnesium</keyword>
<evidence type="ECO:0000259" key="13">
    <source>
        <dbReference type="PROSITE" id="PS51371"/>
    </source>
</evidence>
<evidence type="ECO:0000256" key="3">
    <source>
        <dbReference type="ARBA" id="ARBA00022555"/>
    </source>
</evidence>
<keyword evidence="3" id="KW-0820">tRNA-binding</keyword>
<evidence type="ECO:0000256" key="9">
    <source>
        <dbReference type="ARBA" id="ARBA00022842"/>
    </source>
</evidence>
<dbReference type="SUPFAM" id="SSF64182">
    <property type="entry name" value="DHH phosphoesterases"/>
    <property type="match status" value="1"/>
</dbReference>
<keyword evidence="5" id="KW-0819">tRNA processing</keyword>
<comment type="caution">
    <text evidence="14">The sequence shown here is derived from an EMBL/GenBank/DDBJ whole genome shotgun (WGS) entry which is preliminary data.</text>
</comment>
<dbReference type="InterPro" id="IPR002646">
    <property type="entry name" value="PolA_pol_head_dom"/>
</dbReference>
<evidence type="ECO:0000313" key="14">
    <source>
        <dbReference type="EMBL" id="MCM2675078.1"/>
    </source>
</evidence>
<dbReference type="InterPro" id="IPR001667">
    <property type="entry name" value="DDH_dom"/>
</dbReference>
<keyword evidence="10 12" id="KW-0694">RNA-binding</keyword>
<dbReference type="Gene3D" id="3.10.580.10">
    <property type="entry name" value="CBS-domain"/>
    <property type="match status" value="1"/>
</dbReference>
<comment type="cofactor">
    <cofactor evidence="1">
        <name>Mg(2+)</name>
        <dbReference type="ChEBI" id="CHEBI:18420"/>
    </cofactor>
</comment>
<dbReference type="InterPro" id="IPR038763">
    <property type="entry name" value="DHH_sf"/>
</dbReference>
<accession>A0ABT0XGM8</accession>
<dbReference type="PANTHER" id="PTHR47788">
    <property type="entry name" value="POLYA POLYMERASE"/>
    <property type="match status" value="1"/>
</dbReference>
<protein>
    <submittedName>
        <fullName evidence="14">CBS domain-containing protein</fullName>
    </submittedName>
</protein>
<evidence type="ECO:0000256" key="11">
    <source>
        <dbReference type="PROSITE-ProRule" id="PRU00703"/>
    </source>
</evidence>
<keyword evidence="6" id="KW-0548">Nucleotidyltransferase</keyword>
<dbReference type="InterPro" id="IPR052390">
    <property type="entry name" value="tRNA_nt/polyA_polymerase"/>
</dbReference>
<proteinExistence type="inferred from homology"/>
<evidence type="ECO:0000256" key="2">
    <source>
        <dbReference type="ARBA" id="ARBA00007265"/>
    </source>
</evidence>
<evidence type="ECO:0000256" key="7">
    <source>
        <dbReference type="ARBA" id="ARBA00022723"/>
    </source>
</evidence>
<comment type="similarity">
    <text evidence="2 12">Belongs to the tRNA nucleotidyltransferase/poly(A) polymerase family.</text>
</comment>
<evidence type="ECO:0000256" key="1">
    <source>
        <dbReference type="ARBA" id="ARBA00001946"/>
    </source>
</evidence>
<dbReference type="PANTHER" id="PTHR47788:SF1">
    <property type="entry name" value="A-ADDING TRNA NUCLEOTIDYLTRANSFERASE"/>
    <property type="match status" value="1"/>
</dbReference>
<evidence type="ECO:0000256" key="4">
    <source>
        <dbReference type="ARBA" id="ARBA00022679"/>
    </source>
</evidence>
<dbReference type="SMART" id="SM00116">
    <property type="entry name" value="CBS"/>
    <property type="match status" value="2"/>
</dbReference>
<feature type="domain" description="CBS" evidence="13">
    <location>
        <begin position="312"/>
        <end position="371"/>
    </location>
</feature>
<keyword evidence="15" id="KW-1185">Reference proteome</keyword>
<dbReference type="InterPro" id="IPR046342">
    <property type="entry name" value="CBS_dom_sf"/>
</dbReference>
<dbReference type="RefSeq" id="WP_251605314.1">
    <property type="nucleotide sequence ID" value="NZ_JAMQJY010000001.1"/>
</dbReference>